<dbReference type="InterPro" id="IPR050567">
    <property type="entry name" value="Mitochondrial_Carrier"/>
</dbReference>
<keyword evidence="4 9" id="KW-0812">Transmembrane</keyword>
<dbReference type="Proteomes" id="UP000039865">
    <property type="component" value="Unassembled WGS sequence"/>
</dbReference>
<evidence type="ECO:0000256" key="11">
    <source>
        <dbReference type="SAM" id="Phobius"/>
    </source>
</evidence>
<dbReference type="SUPFAM" id="SSF103506">
    <property type="entry name" value="Mitochondrial carrier"/>
    <property type="match status" value="1"/>
</dbReference>
<gene>
    <name evidence="12" type="primary">Contig19795.g20995</name>
    <name evidence="12" type="ORF">STYLEM_6276</name>
</gene>
<dbReference type="GO" id="GO:0022857">
    <property type="term" value="F:transmembrane transporter activity"/>
    <property type="evidence" value="ECO:0007669"/>
    <property type="project" value="TreeGrafter"/>
</dbReference>
<keyword evidence="5" id="KW-0677">Repeat</keyword>
<keyword evidence="8 9" id="KW-0472">Membrane</keyword>
<feature type="repeat" description="Solcar" evidence="9">
    <location>
        <begin position="66"/>
        <end position="132"/>
    </location>
</feature>
<dbReference type="Gene3D" id="1.50.40.10">
    <property type="entry name" value="Mitochondrial carrier domain"/>
    <property type="match status" value="1"/>
</dbReference>
<keyword evidence="6 11" id="KW-1133">Transmembrane helix</keyword>
<dbReference type="PROSITE" id="PS50920">
    <property type="entry name" value="SOLCAR"/>
    <property type="match status" value="2"/>
</dbReference>
<evidence type="ECO:0000256" key="6">
    <source>
        <dbReference type="ARBA" id="ARBA00022989"/>
    </source>
</evidence>
<evidence type="ECO:0000313" key="13">
    <source>
        <dbReference type="Proteomes" id="UP000039865"/>
    </source>
</evidence>
<dbReference type="Pfam" id="PF00153">
    <property type="entry name" value="Mito_carr"/>
    <property type="match status" value="2"/>
</dbReference>
<comment type="similarity">
    <text evidence="2 10">Belongs to the mitochondrial carrier (TC 2.A.29) family.</text>
</comment>
<feature type="repeat" description="Solcar" evidence="9">
    <location>
        <begin position="142"/>
        <end position="227"/>
    </location>
</feature>
<keyword evidence="3 10" id="KW-0813">Transport</keyword>
<dbReference type="OrthoDB" id="409586at2759"/>
<dbReference type="AlphaFoldDB" id="A0A078A5Z1"/>
<accession>A0A078A5Z1</accession>
<evidence type="ECO:0000256" key="8">
    <source>
        <dbReference type="ARBA" id="ARBA00023136"/>
    </source>
</evidence>
<evidence type="ECO:0000256" key="9">
    <source>
        <dbReference type="PROSITE-ProRule" id="PRU00282"/>
    </source>
</evidence>
<proteinExistence type="inferred from homology"/>
<feature type="transmembrane region" description="Helical" evidence="11">
    <location>
        <begin position="198"/>
        <end position="221"/>
    </location>
</feature>
<comment type="subcellular location">
    <subcellularLocation>
        <location evidence="1">Mitochondrion membrane</location>
        <topology evidence="1">Multi-pass membrane protein</topology>
    </subcellularLocation>
</comment>
<evidence type="ECO:0000256" key="1">
    <source>
        <dbReference type="ARBA" id="ARBA00004225"/>
    </source>
</evidence>
<sequence length="229" mass="26208">MQVNFDQFPGIYRSLQKTFVHEGVRGFFKGTVSNIYVGAGIYSILFAAKELSDRILQPINWLTDNQKILLSGMFGGQAQINTEGILTYRETISKLYAQNGLRSFYRGYWATVWRDAPAYGAFFFIYDYLQRKFIKHSDSSSVVYFKKIMFGGLAGIINWCPSYPADLVKSIIQCDESPKSLTIREVIREGYKRLGNKFFYQGISATLFMAGPLHILILLSYEELSKLNE</sequence>
<dbReference type="EMBL" id="CCKQ01006032">
    <property type="protein sequence ID" value="CDW77316.1"/>
    <property type="molecule type" value="Genomic_DNA"/>
</dbReference>
<dbReference type="InterPro" id="IPR018108">
    <property type="entry name" value="MCP_transmembrane"/>
</dbReference>
<evidence type="ECO:0000256" key="4">
    <source>
        <dbReference type="ARBA" id="ARBA00022692"/>
    </source>
</evidence>
<dbReference type="InParanoid" id="A0A078A5Z1"/>
<evidence type="ECO:0000256" key="2">
    <source>
        <dbReference type="ARBA" id="ARBA00006375"/>
    </source>
</evidence>
<keyword evidence="7" id="KW-0496">Mitochondrion</keyword>
<dbReference type="InterPro" id="IPR023395">
    <property type="entry name" value="MCP_dom_sf"/>
</dbReference>
<evidence type="ECO:0000256" key="3">
    <source>
        <dbReference type="ARBA" id="ARBA00022448"/>
    </source>
</evidence>
<evidence type="ECO:0000256" key="10">
    <source>
        <dbReference type="RuleBase" id="RU000488"/>
    </source>
</evidence>
<evidence type="ECO:0000256" key="7">
    <source>
        <dbReference type="ARBA" id="ARBA00023128"/>
    </source>
</evidence>
<name>A0A078A5Z1_STYLE</name>
<evidence type="ECO:0000313" key="12">
    <source>
        <dbReference type="EMBL" id="CDW77316.1"/>
    </source>
</evidence>
<evidence type="ECO:0000256" key="5">
    <source>
        <dbReference type="ARBA" id="ARBA00022737"/>
    </source>
</evidence>
<dbReference type="GO" id="GO:0031966">
    <property type="term" value="C:mitochondrial membrane"/>
    <property type="evidence" value="ECO:0007669"/>
    <property type="project" value="UniProtKB-SubCell"/>
</dbReference>
<keyword evidence="13" id="KW-1185">Reference proteome</keyword>
<reference evidence="12 13" key="1">
    <citation type="submission" date="2014-06" db="EMBL/GenBank/DDBJ databases">
        <authorList>
            <person name="Swart Estienne"/>
        </authorList>
    </citation>
    <scope>NUCLEOTIDE SEQUENCE [LARGE SCALE GENOMIC DNA]</scope>
    <source>
        <strain evidence="12 13">130c</strain>
    </source>
</reference>
<protein>
    <recommendedName>
        <fullName evidence="14">Mitochondrial carrier protein</fullName>
    </recommendedName>
</protein>
<organism evidence="12 13">
    <name type="scientific">Stylonychia lemnae</name>
    <name type="common">Ciliate</name>
    <dbReference type="NCBI Taxonomy" id="5949"/>
    <lineage>
        <taxon>Eukaryota</taxon>
        <taxon>Sar</taxon>
        <taxon>Alveolata</taxon>
        <taxon>Ciliophora</taxon>
        <taxon>Intramacronucleata</taxon>
        <taxon>Spirotrichea</taxon>
        <taxon>Stichotrichia</taxon>
        <taxon>Sporadotrichida</taxon>
        <taxon>Oxytrichidae</taxon>
        <taxon>Stylonychinae</taxon>
        <taxon>Stylonychia</taxon>
    </lineage>
</organism>
<dbReference type="PANTHER" id="PTHR45624">
    <property type="entry name" value="MITOCHONDRIAL BASIC AMINO ACIDS TRANSPORTER-RELATED"/>
    <property type="match status" value="1"/>
</dbReference>
<evidence type="ECO:0008006" key="14">
    <source>
        <dbReference type="Google" id="ProtNLM"/>
    </source>
</evidence>